<dbReference type="PANTHER" id="PTHR43667:SF1">
    <property type="entry name" value="CYCLOPROPANE-FATTY-ACYL-PHOSPHOLIPID SYNTHASE"/>
    <property type="match status" value="1"/>
</dbReference>
<dbReference type="Pfam" id="PF02353">
    <property type="entry name" value="CMAS"/>
    <property type="match status" value="1"/>
</dbReference>
<evidence type="ECO:0000313" key="6">
    <source>
        <dbReference type="EMBL" id="GAA0945552.1"/>
    </source>
</evidence>
<keyword evidence="2" id="KW-0489">Methyltransferase</keyword>
<evidence type="ECO:0000256" key="4">
    <source>
        <dbReference type="ARBA" id="ARBA00022691"/>
    </source>
</evidence>
<gene>
    <name evidence="6" type="ORF">GCM10009550_19390</name>
</gene>
<keyword evidence="5" id="KW-0443">Lipid metabolism</keyword>
<keyword evidence="7" id="KW-1185">Reference proteome</keyword>
<accession>A0ABN1QPQ0</accession>
<keyword evidence="4" id="KW-0949">S-adenosyl-L-methionine</keyword>
<evidence type="ECO:0000313" key="7">
    <source>
        <dbReference type="Proteomes" id="UP001500665"/>
    </source>
</evidence>
<proteinExistence type="inferred from homology"/>
<protein>
    <submittedName>
        <fullName evidence="6">Cyclopropane-fatty-acyl-phospholipid synthase family protein</fullName>
    </submittedName>
</protein>
<keyword evidence="3" id="KW-0808">Transferase</keyword>
<dbReference type="Proteomes" id="UP001500665">
    <property type="component" value="Unassembled WGS sequence"/>
</dbReference>
<dbReference type="InterPro" id="IPR029063">
    <property type="entry name" value="SAM-dependent_MTases_sf"/>
</dbReference>
<dbReference type="EMBL" id="BAAAHH010000005">
    <property type="protein sequence ID" value="GAA0945552.1"/>
    <property type="molecule type" value="Genomic_DNA"/>
</dbReference>
<evidence type="ECO:0000256" key="1">
    <source>
        <dbReference type="ARBA" id="ARBA00010815"/>
    </source>
</evidence>
<evidence type="ECO:0000256" key="3">
    <source>
        <dbReference type="ARBA" id="ARBA00022679"/>
    </source>
</evidence>
<comment type="caution">
    <text evidence="6">The sequence shown here is derived from an EMBL/GenBank/DDBJ whole genome shotgun (WGS) entry which is preliminary data.</text>
</comment>
<evidence type="ECO:0000256" key="2">
    <source>
        <dbReference type="ARBA" id="ARBA00022603"/>
    </source>
</evidence>
<sequence>MVDGAASRLEPLLVRLLGDPLPVRVRAWDGSEIGSPGAPVFVVRDRRALRRLLWKPGEIGLVRAYVTGELDIEGDVCAALGALQRVLRHDDEAIRLSGDDKREIVRTAVMLGAVGPEPKAPPEEGGRGLLAETPEELYARMAGGARALGTGHWAGTAEPAEAQRAGEERLAARLALKPGASVLELNAGWASFATRLAREQGALVTAVTSFDVVPPEGVRAVPDVPAEGEYDVVVALAGVLPLHGVVDRVAGLLRPGGRLLVRQPVHRQDAVQRPFTSDYVLGSQEELPTLGSFIEALDAVGLEVCRAEALREDYARTLRAWAAALQDGPREDGLTRTWLLHLATAALAAEAGRIGLYELDAVLR</sequence>
<dbReference type="InterPro" id="IPR050723">
    <property type="entry name" value="CFA/CMAS"/>
</dbReference>
<dbReference type="PANTHER" id="PTHR43667">
    <property type="entry name" value="CYCLOPROPANE-FATTY-ACYL-PHOSPHOLIPID SYNTHASE"/>
    <property type="match status" value="1"/>
</dbReference>
<comment type="similarity">
    <text evidence="1">Belongs to the CFA/CMAS family.</text>
</comment>
<name>A0ABN1QPQ0_9ACTN</name>
<evidence type="ECO:0000256" key="5">
    <source>
        <dbReference type="ARBA" id="ARBA00023098"/>
    </source>
</evidence>
<organism evidence="6 7">
    <name type="scientific">Actinocorallia libanotica</name>
    <dbReference type="NCBI Taxonomy" id="46162"/>
    <lineage>
        <taxon>Bacteria</taxon>
        <taxon>Bacillati</taxon>
        <taxon>Actinomycetota</taxon>
        <taxon>Actinomycetes</taxon>
        <taxon>Streptosporangiales</taxon>
        <taxon>Thermomonosporaceae</taxon>
        <taxon>Actinocorallia</taxon>
    </lineage>
</organism>
<dbReference type="Gene3D" id="3.40.50.150">
    <property type="entry name" value="Vaccinia Virus protein VP39"/>
    <property type="match status" value="2"/>
</dbReference>
<reference evidence="6 7" key="1">
    <citation type="journal article" date="2019" name="Int. J. Syst. Evol. Microbiol.">
        <title>The Global Catalogue of Microorganisms (GCM) 10K type strain sequencing project: providing services to taxonomists for standard genome sequencing and annotation.</title>
        <authorList>
            <consortium name="The Broad Institute Genomics Platform"/>
            <consortium name="The Broad Institute Genome Sequencing Center for Infectious Disease"/>
            <person name="Wu L."/>
            <person name="Ma J."/>
        </authorList>
    </citation>
    <scope>NUCLEOTIDE SEQUENCE [LARGE SCALE GENOMIC DNA]</scope>
    <source>
        <strain evidence="6 7">JCM 10696</strain>
    </source>
</reference>
<dbReference type="SUPFAM" id="SSF53335">
    <property type="entry name" value="S-adenosyl-L-methionine-dependent methyltransferases"/>
    <property type="match status" value="1"/>
</dbReference>
<dbReference type="RefSeq" id="WP_344239003.1">
    <property type="nucleotide sequence ID" value="NZ_BAAAHH010000005.1"/>
</dbReference>